<keyword evidence="6 7" id="KW-0472">Membrane</keyword>
<dbReference type="Gene3D" id="6.10.340.10">
    <property type="match status" value="1"/>
</dbReference>
<evidence type="ECO:0000259" key="8">
    <source>
        <dbReference type="PROSITE" id="PS50125"/>
    </source>
</evidence>
<reference evidence="10 11" key="1">
    <citation type="submission" date="2017-06" db="EMBL/GenBank/DDBJ databases">
        <title>Genome sequencing of cyanobaciteial culture collection at National Institute for Environmental Studies (NIES).</title>
        <authorList>
            <person name="Hirose Y."/>
            <person name="Shimura Y."/>
            <person name="Fujisawa T."/>
            <person name="Nakamura Y."/>
            <person name="Kawachi M."/>
        </authorList>
    </citation>
    <scope>NUCLEOTIDE SEQUENCE [LARGE SCALE GENOMIC DNA]</scope>
    <source>
        <strain evidence="10 11">NIES-37</strain>
    </source>
</reference>
<dbReference type="Gene3D" id="3.30.70.1230">
    <property type="entry name" value="Nucleotide cyclase"/>
    <property type="match status" value="1"/>
</dbReference>
<dbReference type="SUPFAM" id="SSF55073">
    <property type="entry name" value="Nucleotide cyclase"/>
    <property type="match status" value="1"/>
</dbReference>
<dbReference type="InterPro" id="IPR001054">
    <property type="entry name" value="A/G_cyclase"/>
</dbReference>
<dbReference type="SMART" id="SM00304">
    <property type="entry name" value="HAMP"/>
    <property type="match status" value="1"/>
</dbReference>
<proteinExistence type="inferred from homology"/>
<keyword evidence="3" id="KW-1003">Cell membrane</keyword>
<evidence type="ECO:0000313" key="11">
    <source>
        <dbReference type="Proteomes" id="UP000218785"/>
    </source>
</evidence>
<dbReference type="SUPFAM" id="SSF158472">
    <property type="entry name" value="HAMP domain-like"/>
    <property type="match status" value="1"/>
</dbReference>
<name>A0A1Z4MU91_9CYAN</name>
<dbReference type="GO" id="GO:0004016">
    <property type="term" value="F:adenylate cyclase activity"/>
    <property type="evidence" value="ECO:0007669"/>
    <property type="project" value="UniProtKB-ARBA"/>
</dbReference>
<evidence type="ECO:0000313" key="10">
    <source>
        <dbReference type="EMBL" id="BAY97046.1"/>
    </source>
</evidence>
<evidence type="ECO:0000256" key="4">
    <source>
        <dbReference type="ARBA" id="ARBA00022692"/>
    </source>
</evidence>
<evidence type="ECO:0000256" key="3">
    <source>
        <dbReference type="ARBA" id="ARBA00022475"/>
    </source>
</evidence>
<dbReference type="AlphaFoldDB" id="A0A1Z4MU91"/>
<dbReference type="CDD" id="cd06225">
    <property type="entry name" value="HAMP"/>
    <property type="match status" value="1"/>
</dbReference>
<gene>
    <name evidence="10" type="primary">cya2</name>
    <name evidence="10" type="ORF">NIES37_09830</name>
</gene>
<dbReference type="PANTHER" id="PTHR43081:SF1">
    <property type="entry name" value="ADENYLATE CYCLASE, TERMINAL-DIFFERENTIATION SPECIFIC"/>
    <property type="match status" value="1"/>
</dbReference>
<evidence type="ECO:0000259" key="9">
    <source>
        <dbReference type="PROSITE" id="PS50885"/>
    </source>
</evidence>
<dbReference type="Pfam" id="PF00211">
    <property type="entry name" value="Guanylate_cyc"/>
    <property type="match status" value="1"/>
</dbReference>
<dbReference type="Proteomes" id="UP000218785">
    <property type="component" value="Chromosome"/>
</dbReference>
<dbReference type="InterPro" id="IPR029151">
    <property type="entry name" value="Sensor-like_sf"/>
</dbReference>
<dbReference type="Pfam" id="PF00672">
    <property type="entry name" value="HAMP"/>
    <property type="match status" value="1"/>
</dbReference>
<dbReference type="GO" id="GO:0009190">
    <property type="term" value="P:cyclic nucleotide biosynthetic process"/>
    <property type="evidence" value="ECO:0007669"/>
    <property type="project" value="InterPro"/>
</dbReference>
<sequence>MYRKMPLRVIFVVSTLLQVITAVGLTGYFSFRNGQRAVNEVATKLRDEVTGRVKDQLLVYVETPHLINRLNANAIELGELDKQNIQYKQKYFWQQIRTFPVITYNFYGNVTGEYLGARRLANGDLQVIERDRTTGYNQYFATNAQGDRTKRIQALPNFDARQRPWYKQAVAAGKPIWSTIYPDFSTGGLAITAAQPIYDKQGKLKGVLGSDFIFSEVNTFLQSLKIGTSGQTFIMERSGLLVATSTPDPSYRNRTNQTQRIKASESQNYLIQQSAKHLERKFGDFSKINSSQLLDFEIQGERQFLQVTPLKDSRGLDVLIAVVVPEADFMKRIHENTKITVVLCLLSLIIATVVGLQTSLWIVKPIQRLNTAAKELADGNWEQKLAVDGSYEISELAESFTSMAKQLKELFATLEEKVRDRTQAIAKINGELKNKNALIRKVFGRYLSDEIVSNLLENPQGLELGGKRQKITILVSDLRGFTATSERISPEQVIAILNFYLEYMADVITHYEGTIDEYMGDGILTLFGAPTVRTNDTERAIACAVAMQQAMIPVNQQMQAWGFPEIEMGIGIHTGEVVVGNIGSEKRTKYGVVGNHINLAYRIESCSVGGQIIVSEDVLSEVRDMVQVESTQQVQMKGVKDPINLYEISGIRGEHNLFLSKSEEEFRELPEPILLQYVTLESKHVGDRWYEAQIIKLSQREALIQCESHEGKLPPLTNLKLILLNENLPQEVREDFYGKVLEKPTTEGSFYIHFTAMPPSVRAMLDQLYNAISLENQYPNCNENPLDDSFASKTR</sequence>
<evidence type="ECO:0000256" key="2">
    <source>
        <dbReference type="ARBA" id="ARBA00005381"/>
    </source>
</evidence>
<dbReference type="GO" id="GO:0005886">
    <property type="term" value="C:plasma membrane"/>
    <property type="evidence" value="ECO:0007669"/>
    <property type="project" value="UniProtKB-SubCell"/>
</dbReference>
<keyword evidence="5 7" id="KW-1133">Transmembrane helix</keyword>
<evidence type="ECO:0000256" key="1">
    <source>
        <dbReference type="ARBA" id="ARBA00004651"/>
    </source>
</evidence>
<feature type="domain" description="Guanylate cyclase" evidence="8">
    <location>
        <begin position="472"/>
        <end position="604"/>
    </location>
</feature>
<dbReference type="InterPro" id="IPR029787">
    <property type="entry name" value="Nucleotide_cyclase"/>
</dbReference>
<dbReference type="SUPFAM" id="SSF103190">
    <property type="entry name" value="Sensory domain-like"/>
    <property type="match status" value="1"/>
</dbReference>
<feature type="transmembrane region" description="Helical" evidence="7">
    <location>
        <begin position="339"/>
        <end position="363"/>
    </location>
</feature>
<evidence type="ECO:0000256" key="5">
    <source>
        <dbReference type="ARBA" id="ARBA00022989"/>
    </source>
</evidence>
<dbReference type="GO" id="GO:0035556">
    <property type="term" value="P:intracellular signal transduction"/>
    <property type="evidence" value="ECO:0007669"/>
    <property type="project" value="InterPro"/>
</dbReference>
<keyword evidence="4 7" id="KW-0812">Transmembrane</keyword>
<dbReference type="InterPro" id="IPR003660">
    <property type="entry name" value="HAMP_dom"/>
</dbReference>
<evidence type="ECO:0000256" key="7">
    <source>
        <dbReference type="SAM" id="Phobius"/>
    </source>
</evidence>
<dbReference type="EMBL" id="AP018248">
    <property type="protein sequence ID" value="BAY97046.1"/>
    <property type="molecule type" value="Genomic_DNA"/>
</dbReference>
<dbReference type="InterPro" id="IPR033479">
    <property type="entry name" value="dCache_1"/>
</dbReference>
<dbReference type="KEGG" id="ttq:NIES37_09830"/>
<protein>
    <submittedName>
        <fullName evidence="10">Guanylate cyclase</fullName>
    </submittedName>
</protein>
<dbReference type="RefSeq" id="WP_096574159.1">
    <property type="nucleotide sequence ID" value="NZ_CAWNJS010000001.1"/>
</dbReference>
<dbReference type="PROSITE" id="PS50885">
    <property type="entry name" value="HAMP"/>
    <property type="match status" value="1"/>
</dbReference>
<comment type="similarity">
    <text evidence="2">Belongs to the adenylyl cyclase class-3 family.</text>
</comment>
<organism evidence="10 11">
    <name type="scientific">Tolypothrix tenuis PCC 7101</name>
    <dbReference type="NCBI Taxonomy" id="231146"/>
    <lineage>
        <taxon>Bacteria</taxon>
        <taxon>Bacillati</taxon>
        <taxon>Cyanobacteriota</taxon>
        <taxon>Cyanophyceae</taxon>
        <taxon>Nostocales</taxon>
        <taxon>Tolypothrichaceae</taxon>
        <taxon>Tolypothrix</taxon>
    </lineage>
</organism>
<dbReference type="Pfam" id="PF02743">
    <property type="entry name" value="dCache_1"/>
    <property type="match status" value="1"/>
</dbReference>
<dbReference type="PROSITE" id="PS50125">
    <property type="entry name" value="GUANYLATE_CYCLASE_2"/>
    <property type="match status" value="1"/>
</dbReference>
<accession>A0A1Z4MU91</accession>
<dbReference type="CDD" id="cd12913">
    <property type="entry name" value="PDC1_MCP_like"/>
    <property type="match status" value="1"/>
</dbReference>
<dbReference type="Gene3D" id="3.30.450.20">
    <property type="entry name" value="PAS domain"/>
    <property type="match status" value="1"/>
</dbReference>
<dbReference type="PANTHER" id="PTHR43081">
    <property type="entry name" value="ADENYLATE CYCLASE, TERMINAL-DIFFERENTIATION SPECIFIC-RELATED"/>
    <property type="match status" value="1"/>
</dbReference>
<dbReference type="SMART" id="SM00044">
    <property type="entry name" value="CYCc"/>
    <property type="match status" value="1"/>
</dbReference>
<feature type="domain" description="HAMP" evidence="9">
    <location>
        <begin position="360"/>
        <end position="412"/>
    </location>
</feature>
<evidence type="ECO:0000256" key="6">
    <source>
        <dbReference type="ARBA" id="ARBA00023136"/>
    </source>
</evidence>
<keyword evidence="11" id="KW-1185">Reference proteome</keyword>
<comment type="subcellular location">
    <subcellularLocation>
        <location evidence="1">Cell membrane</location>
        <topology evidence="1">Multi-pass membrane protein</topology>
    </subcellularLocation>
</comment>
<dbReference type="InterPro" id="IPR050697">
    <property type="entry name" value="Adenylyl/Guanylyl_Cyclase_3/4"/>
</dbReference>
<dbReference type="CDD" id="cd07302">
    <property type="entry name" value="CHD"/>
    <property type="match status" value="1"/>
</dbReference>